<protein>
    <submittedName>
        <fullName evidence="1">Uncharacterized protein</fullName>
    </submittedName>
</protein>
<evidence type="ECO:0000313" key="2">
    <source>
        <dbReference type="Proteomes" id="UP001229081"/>
    </source>
</evidence>
<sequence>MSPNGGVRSTALTASWRTAAATGSWCGWSPAMFRRVLITHGLALPAANPTFLGQAC</sequence>
<evidence type="ECO:0000313" key="1">
    <source>
        <dbReference type="EMBL" id="MDP7739641.1"/>
    </source>
</evidence>
<reference evidence="1" key="1">
    <citation type="submission" date="2023-06" db="EMBL/GenBank/DDBJ databases">
        <title>Identification of two novel mycobacterium reveal diversities and complexities of Mycobacterium gordonae clade.</title>
        <authorList>
            <person name="Matsumoto Y."/>
            <person name="Nakamura S."/>
            <person name="Motooka D."/>
            <person name="Fukushima K."/>
        </authorList>
    </citation>
    <scope>NUCLEOTIDE SEQUENCE</scope>
    <source>
        <strain evidence="1">TY812</strain>
    </source>
</reference>
<name>A0AAJ1W7G6_9MYCO</name>
<dbReference type="RefSeq" id="WP_306256069.1">
    <property type="nucleotide sequence ID" value="NZ_JAUFSA010000007.1"/>
</dbReference>
<proteinExistence type="predicted"/>
<gene>
    <name evidence="1" type="ORF">QXL92_33485</name>
</gene>
<dbReference type="EMBL" id="JAUFSA010000007">
    <property type="protein sequence ID" value="MDP7739641.1"/>
    <property type="molecule type" value="Genomic_DNA"/>
</dbReference>
<accession>A0AAJ1W7G6</accession>
<dbReference type="Proteomes" id="UP001229081">
    <property type="component" value="Unassembled WGS sequence"/>
</dbReference>
<comment type="caution">
    <text evidence="1">The sequence shown here is derived from an EMBL/GenBank/DDBJ whole genome shotgun (WGS) entry which is preliminary data.</text>
</comment>
<organism evidence="1 2">
    <name type="scientific">Mycobacterium paragordonae</name>
    <dbReference type="NCBI Taxonomy" id="1389713"/>
    <lineage>
        <taxon>Bacteria</taxon>
        <taxon>Bacillati</taxon>
        <taxon>Actinomycetota</taxon>
        <taxon>Actinomycetes</taxon>
        <taxon>Mycobacteriales</taxon>
        <taxon>Mycobacteriaceae</taxon>
        <taxon>Mycobacterium</taxon>
    </lineage>
</organism>
<dbReference type="AlphaFoldDB" id="A0AAJ1W7G6"/>